<evidence type="ECO:0000256" key="7">
    <source>
        <dbReference type="ARBA" id="ARBA00022692"/>
    </source>
</evidence>
<evidence type="ECO:0000256" key="6">
    <source>
        <dbReference type="ARBA" id="ARBA00022679"/>
    </source>
</evidence>
<keyword evidence="5" id="KW-0328">Glycosyltransferase</keyword>
<evidence type="ECO:0000256" key="12">
    <source>
        <dbReference type="SAM" id="Phobius"/>
    </source>
</evidence>
<sequence>MFFPRDATHHYSFLFKSAVALCIGFLIFASWGLMAFAGDWRQLPGLGGLEGVGVGGGGGVIEGDVIEGGGGGAVDGGGGGGGGIIDGNVSLEGPVSLDGPLAPDDGVSLDDVVPLPSPSCIPTLPNHVIISKTGATEAQARVPIQLDTSLFCSDTVIFSDMADTIAGHEIHDVLADFTPDVRDSNPEFDIYRKQYELLAEGKKEQIPDLKKWPVVGVQDFRTAGKSASWGLDKYKNILAAFLSWKLRPEQDWYIFIDADTYLSQNTLRAELAKHDPREVLYLGHSLRMLEHPTELYFAHGGSGYVLSRAAMEKAVLENPALKNEWDAKIINMWFGDYVFAAAMDSINISLTDGTPMFNGLNALSLPLGPAPGSWCQNVITLHHMEAEQFKTMYEYEQRNNFAPLRFKDIYQAFYPSGIPTKRDEWNNLADDDQFRLSTDEFLEPGILPGNSSFDACQLACTRDSSCLQFMFERTRESNMTKCHRSNVLRLGKKKDLANSALVECASGWMVERFESWIHEHENC</sequence>
<comment type="pathway">
    <text evidence="2">Protein modification; protein glycosylation.</text>
</comment>
<keyword evidence="11 12" id="KW-0472">Membrane</keyword>
<keyword evidence="8" id="KW-0547">Nucleotide-binding</keyword>
<gene>
    <name evidence="14" type="ORF">R9X50_00417800</name>
</gene>
<evidence type="ECO:0000256" key="10">
    <source>
        <dbReference type="ARBA" id="ARBA00022989"/>
    </source>
</evidence>
<evidence type="ECO:0000313" key="15">
    <source>
        <dbReference type="Proteomes" id="UP001303373"/>
    </source>
</evidence>
<keyword evidence="9" id="KW-0735">Signal-anchor</keyword>
<proteinExistence type="inferred from homology"/>
<dbReference type="PANTHER" id="PTHR23033:SF47">
    <property type="entry name" value="APPLE DOMAIN-CONTAINING PROTEIN-RELATED"/>
    <property type="match status" value="1"/>
</dbReference>
<dbReference type="EC" id="2.4.1.122" evidence="4"/>
<dbReference type="InterPro" id="IPR026050">
    <property type="entry name" value="C1GALT1/C1GALT1_chp1"/>
</dbReference>
<evidence type="ECO:0000259" key="13">
    <source>
        <dbReference type="Pfam" id="PF02434"/>
    </source>
</evidence>
<reference evidence="14 15" key="1">
    <citation type="submission" date="2023-11" db="EMBL/GenBank/DDBJ databases">
        <title>An acidophilic fungus is an integral part of prey digestion in a carnivorous sundew plant.</title>
        <authorList>
            <person name="Tsai I.J."/>
        </authorList>
    </citation>
    <scope>NUCLEOTIDE SEQUENCE [LARGE SCALE GENOMIC DNA]</scope>
    <source>
        <strain evidence="14">169a</strain>
    </source>
</reference>
<accession>A0AAQ3MAK0</accession>
<evidence type="ECO:0000313" key="14">
    <source>
        <dbReference type="EMBL" id="WPH01337.1"/>
    </source>
</evidence>
<dbReference type="Gene3D" id="3.90.550.50">
    <property type="match status" value="1"/>
</dbReference>
<evidence type="ECO:0000256" key="5">
    <source>
        <dbReference type="ARBA" id="ARBA00022676"/>
    </source>
</evidence>
<evidence type="ECO:0000256" key="3">
    <source>
        <dbReference type="ARBA" id="ARBA00006462"/>
    </source>
</evidence>
<keyword evidence="7 12" id="KW-0812">Transmembrane</keyword>
<dbReference type="GO" id="GO:0000166">
    <property type="term" value="F:nucleotide binding"/>
    <property type="evidence" value="ECO:0007669"/>
    <property type="project" value="UniProtKB-KW"/>
</dbReference>
<feature type="domain" description="Fringe-like glycosyltransferase" evidence="13">
    <location>
        <begin position="246"/>
        <end position="314"/>
    </location>
</feature>
<evidence type="ECO:0000256" key="9">
    <source>
        <dbReference type="ARBA" id="ARBA00022968"/>
    </source>
</evidence>
<keyword evidence="10 12" id="KW-1133">Transmembrane helix</keyword>
<dbReference type="Pfam" id="PF02434">
    <property type="entry name" value="Fringe"/>
    <property type="match status" value="1"/>
</dbReference>
<dbReference type="GO" id="GO:0016020">
    <property type="term" value="C:membrane"/>
    <property type="evidence" value="ECO:0007669"/>
    <property type="project" value="UniProtKB-SubCell"/>
</dbReference>
<keyword evidence="15" id="KW-1185">Reference proteome</keyword>
<comment type="subcellular location">
    <subcellularLocation>
        <location evidence="1">Membrane</location>
        <topology evidence="1">Single-pass type II membrane protein</topology>
    </subcellularLocation>
</comment>
<evidence type="ECO:0000256" key="1">
    <source>
        <dbReference type="ARBA" id="ARBA00004606"/>
    </source>
</evidence>
<protein>
    <recommendedName>
        <fullName evidence="4">N-acetylgalactosaminide beta-1,3-galactosyltransferase</fullName>
        <ecNumber evidence="4">2.4.1.122</ecNumber>
    </recommendedName>
</protein>
<evidence type="ECO:0000256" key="2">
    <source>
        <dbReference type="ARBA" id="ARBA00004922"/>
    </source>
</evidence>
<comment type="similarity">
    <text evidence="3">Belongs to the glycosyltransferase 31 family. Beta3-Gal-T subfamily.</text>
</comment>
<organism evidence="14 15">
    <name type="scientific">Acrodontium crateriforme</name>
    <dbReference type="NCBI Taxonomy" id="150365"/>
    <lineage>
        <taxon>Eukaryota</taxon>
        <taxon>Fungi</taxon>
        <taxon>Dikarya</taxon>
        <taxon>Ascomycota</taxon>
        <taxon>Pezizomycotina</taxon>
        <taxon>Dothideomycetes</taxon>
        <taxon>Dothideomycetidae</taxon>
        <taxon>Mycosphaerellales</taxon>
        <taxon>Teratosphaeriaceae</taxon>
        <taxon>Acrodontium</taxon>
    </lineage>
</organism>
<dbReference type="EMBL" id="CP138585">
    <property type="protein sequence ID" value="WPH01337.1"/>
    <property type="molecule type" value="Genomic_DNA"/>
</dbReference>
<evidence type="ECO:0000256" key="11">
    <source>
        <dbReference type="ARBA" id="ARBA00023136"/>
    </source>
</evidence>
<dbReference type="AlphaFoldDB" id="A0AAQ3MAK0"/>
<dbReference type="InterPro" id="IPR003378">
    <property type="entry name" value="Fringe-like_glycosylTrfase"/>
</dbReference>
<evidence type="ECO:0000256" key="8">
    <source>
        <dbReference type="ARBA" id="ARBA00022741"/>
    </source>
</evidence>
<keyword evidence="6" id="KW-0808">Transferase</keyword>
<dbReference type="PANTHER" id="PTHR23033">
    <property type="entry name" value="BETA1,3-GALACTOSYLTRANSFERASE"/>
    <property type="match status" value="1"/>
</dbReference>
<dbReference type="GO" id="GO:0016263">
    <property type="term" value="F:glycoprotein-N-acetylgalactosamine 3-beta-galactosyltransferase activity"/>
    <property type="evidence" value="ECO:0007669"/>
    <property type="project" value="UniProtKB-EC"/>
</dbReference>
<evidence type="ECO:0000256" key="4">
    <source>
        <dbReference type="ARBA" id="ARBA00012557"/>
    </source>
</evidence>
<feature type="transmembrane region" description="Helical" evidence="12">
    <location>
        <begin position="12"/>
        <end position="34"/>
    </location>
</feature>
<dbReference type="Proteomes" id="UP001303373">
    <property type="component" value="Chromosome 6"/>
</dbReference>
<name>A0AAQ3MAK0_9PEZI</name>